<dbReference type="Pfam" id="PF00989">
    <property type="entry name" value="PAS"/>
    <property type="match status" value="2"/>
</dbReference>
<dbReference type="InterPro" id="IPR025662">
    <property type="entry name" value="Sigma_54_int_dom_ATP-bd_1"/>
</dbReference>
<dbReference type="PROSITE" id="PS50112">
    <property type="entry name" value="PAS"/>
    <property type="match status" value="2"/>
</dbReference>
<dbReference type="PROSITE" id="PS50045">
    <property type="entry name" value="SIGMA54_INTERACT_4"/>
    <property type="match status" value="1"/>
</dbReference>
<evidence type="ECO:0000256" key="4">
    <source>
        <dbReference type="ARBA" id="ARBA00023163"/>
    </source>
</evidence>
<keyword evidence="8" id="KW-1185">Reference proteome</keyword>
<dbReference type="InterPro" id="IPR009057">
    <property type="entry name" value="Homeodomain-like_sf"/>
</dbReference>
<dbReference type="SMART" id="SM00091">
    <property type="entry name" value="PAS"/>
    <property type="match status" value="2"/>
</dbReference>
<feature type="domain" description="PAS" evidence="6">
    <location>
        <begin position="127"/>
        <end position="172"/>
    </location>
</feature>
<dbReference type="Pfam" id="PF25601">
    <property type="entry name" value="AAA_lid_14"/>
    <property type="match status" value="1"/>
</dbReference>
<evidence type="ECO:0000256" key="2">
    <source>
        <dbReference type="ARBA" id="ARBA00022840"/>
    </source>
</evidence>
<evidence type="ECO:0000256" key="1">
    <source>
        <dbReference type="ARBA" id="ARBA00022741"/>
    </source>
</evidence>
<gene>
    <name evidence="7" type="ORF">H1S01_13775</name>
</gene>
<name>A0ABR7T788_HELCL</name>
<dbReference type="Pfam" id="PF00158">
    <property type="entry name" value="Sigma54_activat"/>
    <property type="match status" value="1"/>
</dbReference>
<dbReference type="SUPFAM" id="SSF55785">
    <property type="entry name" value="PYP-like sensor domain (PAS domain)"/>
    <property type="match status" value="2"/>
</dbReference>
<dbReference type="InterPro" id="IPR002197">
    <property type="entry name" value="HTH_Fis"/>
</dbReference>
<dbReference type="InterPro" id="IPR000014">
    <property type="entry name" value="PAS"/>
</dbReference>
<dbReference type="CDD" id="cd00130">
    <property type="entry name" value="PAS"/>
    <property type="match status" value="2"/>
</dbReference>
<dbReference type="RefSeq" id="WP_188041010.1">
    <property type="nucleotide sequence ID" value="NZ_JACVHF010000015.1"/>
</dbReference>
<feature type="domain" description="PAS" evidence="6">
    <location>
        <begin position="17"/>
        <end position="54"/>
    </location>
</feature>
<keyword evidence="3" id="KW-0805">Transcription regulation</keyword>
<keyword evidence="4" id="KW-0804">Transcription</keyword>
<dbReference type="PANTHER" id="PTHR32071">
    <property type="entry name" value="TRANSCRIPTIONAL REGULATORY PROTEIN"/>
    <property type="match status" value="1"/>
</dbReference>
<evidence type="ECO:0000259" key="6">
    <source>
        <dbReference type="PROSITE" id="PS50112"/>
    </source>
</evidence>
<dbReference type="Gene3D" id="3.40.50.300">
    <property type="entry name" value="P-loop containing nucleotide triphosphate hydrolases"/>
    <property type="match status" value="1"/>
</dbReference>
<keyword evidence="2" id="KW-0067">ATP-binding</keyword>
<dbReference type="Gene3D" id="3.30.450.20">
    <property type="entry name" value="PAS domain"/>
    <property type="match status" value="2"/>
</dbReference>
<dbReference type="PRINTS" id="PR01590">
    <property type="entry name" value="HTHFIS"/>
</dbReference>
<keyword evidence="1" id="KW-0547">Nucleotide-binding</keyword>
<dbReference type="PANTHER" id="PTHR32071:SF57">
    <property type="entry name" value="C4-DICARBOXYLATE TRANSPORT TRANSCRIPTIONAL REGULATORY PROTEIN DCTD"/>
    <property type="match status" value="1"/>
</dbReference>
<feature type="domain" description="Sigma-54 factor interaction" evidence="5">
    <location>
        <begin position="267"/>
        <end position="492"/>
    </location>
</feature>
<dbReference type="Pfam" id="PF02954">
    <property type="entry name" value="HTH_8"/>
    <property type="match status" value="1"/>
</dbReference>
<evidence type="ECO:0000313" key="7">
    <source>
        <dbReference type="EMBL" id="MBC9785561.1"/>
    </source>
</evidence>
<dbReference type="NCBIfam" id="TIGR00229">
    <property type="entry name" value="sensory_box"/>
    <property type="match status" value="2"/>
</dbReference>
<dbReference type="InterPro" id="IPR013767">
    <property type="entry name" value="PAS_fold"/>
</dbReference>
<dbReference type="CDD" id="cd00009">
    <property type="entry name" value="AAA"/>
    <property type="match status" value="1"/>
</dbReference>
<dbReference type="InterPro" id="IPR027417">
    <property type="entry name" value="P-loop_NTPase"/>
</dbReference>
<evidence type="ECO:0000256" key="3">
    <source>
        <dbReference type="ARBA" id="ARBA00023015"/>
    </source>
</evidence>
<organism evidence="7 8">
    <name type="scientific">Heliobacterium chlorum</name>
    <dbReference type="NCBI Taxonomy" id="2698"/>
    <lineage>
        <taxon>Bacteria</taxon>
        <taxon>Bacillati</taxon>
        <taxon>Bacillota</taxon>
        <taxon>Clostridia</taxon>
        <taxon>Eubacteriales</taxon>
        <taxon>Heliobacteriaceae</taxon>
        <taxon>Heliobacterium</taxon>
    </lineage>
</organism>
<dbReference type="PROSITE" id="PS00675">
    <property type="entry name" value="SIGMA54_INTERACT_1"/>
    <property type="match status" value="1"/>
</dbReference>
<dbReference type="Gene3D" id="1.10.10.60">
    <property type="entry name" value="Homeodomain-like"/>
    <property type="match status" value="1"/>
</dbReference>
<dbReference type="EMBL" id="JACVHF010000015">
    <property type="protein sequence ID" value="MBC9785561.1"/>
    <property type="molecule type" value="Genomic_DNA"/>
</dbReference>
<dbReference type="InterPro" id="IPR002078">
    <property type="entry name" value="Sigma_54_int"/>
</dbReference>
<evidence type="ECO:0000313" key="8">
    <source>
        <dbReference type="Proteomes" id="UP000617402"/>
    </source>
</evidence>
<evidence type="ECO:0000259" key="5">
    <source>
        <dbReference type="PROSITE" id="PS50045"/>
    </source>
</evidence>
<protein>
    <submittedName>
        <fullName evidence="7">Sigma 54-interacting transcriptional regulator</fullName>
    </submittedName>
</protein>
<comment type="caution">
    <text evidence="7">The sequence shown here is derived from an EMBL/GenBank/DDBJ whole genome shotgun (WGS) entry which is preliminary data.</text>
</comment>
<reference evidence="7 8" key="1">
    <citation type="submission" date="2020-07" db="EMBL/GenBank/DDBJ databases">
        <title>Draft whole-genome sequence of Heliobacterium chlorum DSM 3682, type strain.</title>
        <authorList>
            <person name="Kyndt J.A."/>
            <person name="Meyer T.E."/>
            <person name="Imhoff J.F."/>
        </authorList>
    </citation>
    <scope>NUCLEOTIDE SEQUENCE [LARGE SCALE GENOMIC DNA]</scope>
    <source>
        <strain evidence="7 8">DSM 3682</strain>
    </source>
</reference>
<dbReference type="SUPFAM" id="SSF52540">
    <property type="entry name" value="P-loop containing nucleoside triphosphate hydrolases"/>
    <property type="match status" value="1"/>
</dbReference>
<dbReference type="SUPFAM" id="SSF46689">
    <property type="entry name" value="Homeodomain-like"/>
    <property type="match status" value="1"/>
</dbReference>
<dbReference type="InterPro" id="IPR035965">
    <property type="entry name" value="PAS-like_dom_sf"/>
</dbReference>
<sequence length="572" mass="63995">MSEREEIVSQLFNWVAIINALHNPIIATDHEGIVRVFNKAASKVFGKDVREAMGLPIEQVAPQSKLRQIIQTGQSMTGLRYTYNERTFVLNLTPIIRKQRMVGAVAIFQDVTEIESIVEELNRVKELKSTLETVLENAYDGIMVVNNEGIITMVNKAYCDSLGFEESDLLGKPVDEAIENTRLHVVLKTGQAEVGELQHTGERDFVAMRIPIVKDGQVVGAVGKVMFKNVNELNALANKINSLQNELNYYKVELQKFRGARYSLEAIIGESYAIRMLKETAQRVARSDSTVLLRGESGTGKQLLAHAIHLESERKSGPFIQISCSGLGPEALELEIFGGTNGFDGGIPGKIRLAHHGTLHITDIGDMPPAVQARLMRILQGQLPIMDGPEGPCVVDIRLIVSTNRHLEELVKKGTFREDLYNRLNVVSLFIPPLRDRKEDIPELVSAFVHQFNKEFGVNVQGLTREAMTVLYNYHWPGNVREFASVFERTYDVVKGEMIDVCHLPIYLQKFTKNDDISLQQQNLQSLLEQTEKAAILQSLAQTNGNKVQAAQMLGISRAGLYQKLTKYNISE</sequence>
<proteinExistence type="predicted"/>
<dbReference type="InterPro" id="IPR058031">
    <property type="entry name" value="AAA_lid_NorR"/>
</dbReference>
<dbReference type="Gene3D" id="1.10.8.60">
    <property type="match status" value="1"/>
</dbReference>
<dbReference type="Proteomes" id="UP000617402">
    <property type="component" value="Unassembled WGS sequence"/>
</dbReference>
<accession>A0ABR7T788</accession>